<keyword evidence="3" id="KW-1185">Reference proteome</keyword>
<accession>A0A512JRD4</accession>
<evidence type="ECO:0000313" key="2">
    <source>
        <dbReference type="EMBL" id="GEP12530.1"/>
    </source>
</evidence>
<comment type="caution">
    <text evidence="2">The sequence shown here is derived from an EMBL/GenBank/DDBJ whole genome shotgun (WGS) entry which is preliminary data.</text>
</comment>
<gene>
    <name evidence="2" type="ORF">MGN01_43750</name>
</gene>
<dbReference type="EMBL" id="BJZV01000046">
    <property type="protein sequence ID" value="GEP12530.1"/>
    <property type="molecule type" value="Genomic_DNA"/>
</dbReference>
<evidence type="ECO:0000256" key="1">
    <source>
        <dbReference type="SAM" id="MobiDB-lite"/>
    </source>
</evidence>
<organism evidence="2 3">
    <name type="scientific">Methylobacterium gnaphalii</name>
    <dbReference type="NCBI Taxonomy" id="1010610"/>
    <lineage>
        <taxon>Bacteria</taxon>
        <taxon>Pseudomonadati</taxon>
        <taxon>Pseudomonadota</taxon>
        <taxon>Alphaproteobacteria</taxon>
        <taxon>Hyphomicrobiales</taxon>
        <taxon>Methylobacteriaceae</taxon>
        <taxon>Methylobacterium</taxon>
    </lineage>
</organism>
<feature type="region of interest" description="Disordered" evidence="1">
    <location>
        <begin position="49"/>
        <end position="77"/>
    </location>
</feature>
<dbReference type="Proteomes" id="UP000321750">
    <property type="component" value="Unassembled WGS sequence"/>
</dbReference>
<dbReference type="AlphaFoldDB" id="A0A512JRD4"/>
<evidence type="ECO:0000313" key="3">
    <source>
        <dbReference type="Proteomes" id="UP000321750"/>
    </source>
</evidence>
<name>A0A512JRD4_9HYPH</name>
<feature type="compositionally biased region" description="Basic and acidic residues" evidence="1">
    <location>
        <begin position="49"/>
        <end position="59"/>
    </location>
</feature>
<reference evidence="2 3" key="1">
    <citation type="submission" date="2019-07" db="EMBL/GenBank/DDBJ databases">
        <title>Whole genome shotgun sequence of Methylobacterium gnaphalii NBRC 107716.</title>
        <authorList>
            <person name="Hosoyama A."/>
            <person name="Uohara A."/>
            <person name="Ohji S."/>
            <person name="Ichikawa N."/>
        </authorList>
    </citation>
    <scope>NUCLEOTIDE SEQUENCE [LARGE SCALE GENOMIC DNA]</scope>
    <source>
        <strain evidence="2 3">NBRC 107716</strain>
    </source>
</reference>
<proteinExistence type="predicted"/>
<sequence length="239" mass="25806">MFAEEIRRAVMVAPRVKLPDVAAVMWRAYGAGQITEAEAAELSELIERQREAPPPEEPARASAGSRPRTDASLERRRRWTASGRLPPALAARFTMGETAVLSVVAAEAIERGDCRLAVGHIAAVAGVSETTVRNAIRRARGLGLVTVEERPVTAWRNDTNIVAIVSAEWTSWLRLAKRRRASGKPSYAARDALKLEGGCKFANRTPTGSSRPVNYGHWKPRLSAGRQGCRAANASSGGS</sequence>
<protein>
    <submittedName>
        <fullName evidence="2">Uncharacterized protein</fullName>
    </submittedName>
</protein>
<dbReference type="RefSeq" id="WP_174804621.1">
    <property type="nucleotide sequence ID" value="NZ_BJZV01000046.1"/>
</dbReference>